<dbReference type="PANTHER" id="PTHR45786:SF74">
    <property type="entry name" value="ATP-DEPENDENT DNA HELICASE"/>
    <property type="match status" value="1"/>
</dbReference>
<dbReference type="EMBL" id="CARXXK010001029">
    <property type="protein sequence ID" value="CAI6372301.1"/>
    <property type="molecule type" value="Genomic_DNA"/>
</dbReference>
<organism evidence="3 4">
    <name type="scientific">Macrosiphum euphorbiae</name>
    <name type="common">potato aphid</name>
    <dbReference type="NCBI Taxonomy" id="13131"/>
    <lineage>
        <taxon>Eukaryota</taxon>
        <taxon>Metazoa</taxon>
        <taxon>Ecdysozoa</taxon>
        <taxon>Arthropoda</taxon>
        <taxon>Hexapoda</taxon>
        <taxon>Insecta</taxon>
        <taxon>Pterygota</taxon>
        <taxon>Neoptera</taxon>
        <taxon>Paraneoptera</taxon>
        <taxon>Hemiptera</taxon>
        <taxon>Sternorrhyncha</taxon>
        <taxon>Aphidomorpha</taxon>
        <taxon>Aphidoidea</taxon>
        <taxon>Aphididae</taxon>
        <taxon>Macrosiphini</taxon>
        <taxon>Macrosiphum</taxon>
    </lineage>
</organism>
<evidence type="ECO:0000313" key="3">
    <source>
        <dbReference type="EMBL" id="CAI6372301.1"/>
    </source>
</evidence>
<reference evidence="3 4" key="1">
    <citation type="submission" date="2023-01" db="EMBL/GenBank/DDBJ databases">
        <authorList>
            <person name="Whitehead M."/>
        </authorList>
    </citation>
    <scope>NUCLEOTIDE SEQUENCE [LARGE SCALE GENOMIC DNA]</scope>
</reference>
<feature type="domain" description="Helitron helicase-like" evidence="2">
    <location>
        <begin position="349"/>
        <end position="497"/>
    </location>
</feature>
<protein>
    <recommendedName>
        <fullName evidence="2">Helitron helicase-like domain-containing protein</fullName>
    </recommendedName>
</protein>
<sequence>MVKRKKNIGRQSQIAKKYKKHKNSITIKNEDIMPEDVDNAQEDNTQMKLISKRTNERMKKAKKKLENEAFYYDPTISYDDDPRVSIGLLNVECEYCQALKFKDENNGICCGNGKIKLPLLNNPIEPLLSYLSGTSNESKHFLNNIRKYNSSFNMTSFGADRKKEPGYQTTFKIQGQVYHRIGSLLPLDDKSSYLQIYFIGENEIQSKQRCDVIPNVNANIIESIQHILHEHNELIKIFKSALENMPTDECKIVLKADKIPTGEHERCFNLPTINEVAAVMNGNEFKKRDIILQKRSNEYMRVQDTHKSYDALQYPLMFWRGEDGYHFELKQINPASGLNTDKKVSAMDFYAYRIMIRKFPENFLLRYNQLFNQFIVDMYAKIENERLRFIRFNQSKLKVDQYIHLKDAFENDGDLEDIGQKYILPASFIGSPRHMHEYTQDALCIAQTKGKPCLFMTFTCNAQWPEITDNLLPHQQARDRHDLVARVFKCKLKKLMDYGPVLPSIDKVSVNCLLDNVIQDIYLIDN</sequence>
<evidence type="ECO:0000259" key="2">
    <source>
        <dbReference type="Pfam" id="PF14214"/>
    </source>
</evidence>
<name>A0AAV0XVX3_9HEMI</name>
<dbReference type="PANTHER" id="PTHR45786">
    <property type="entry name" value="DNA BINDING PROTEIN-LIKE"/>
    <property type="match status" value="1"/>
</dbReference>
<evidence type="ECO:0000256" key="1">
    <source>
        <dbReference type="SAM" id="MobiDB-lite"/>
    </source>
</evidence>
<dbReference type="Proteomes" id="UP001160148">
    <property type="component" value="Unassembled WGS sequence"/>
</dbReference>
<keyword evidence="4" id="KW-1185">Reference proteome</keyword>
<dbReference type="Pfam" id="PF14214">
    <property type="entry name" value="Helitron_like_N"/>
    <property type="match status" value="1"/>
</dbReference>
<proteinExistence type="predicted"/>
<dbReference type="InterPro" id="IPR025476">
    <property type="entry name" value="Helitron_helicase-like"/>
</dbReference>
<dbReference type="AlphaFoldDB" id="A0AAV0XVX3"/>
<evidence type="ECO:0000313" key="4">
    <source>
        <dbReference type="Proteomes" id="UP001160148"/>
    </source>
</evidence>
<comment type="caution">
    <text evidence="3">The sequence shown here is derived from an EMBL/GenBank/DDBJ whole genome shotgun (WGS) entry which is preliminary data.</text>
</comment>
<feature type="region of interest" description="Disordered" evidence="1">
    <location>
        <begin position="1"/>
        <end position="20"/>
    </location>
</feature>
<gene>
    <name evidence="3" type="ORF">MEUPH1_LOCUS26194</name>
</gene>
<accession>A0AAV0XVX3</accession>